<proteinExistence type="predicted"/>
<organism evidence="2 3">
    <name type="scientific">Dictyobacter aurantiacus</name>
    <dbReference type="NCBI Taxonomy" id="1936993"/>
    <lineage>
        <taxon>Bacteria</taxon>
        <taxon>Bacillati</taxon>
        <taxon>Chloroflexota</taxon>
        <taxon>Ktedonobacteria</taxon>
        <taxon>Ktedonobacterales</taxon>
        <taxon>Dictyobacteraceae</taxon>
        <taxon>Dictyobacter</taxon>
    </lineage>
</organism>
<evidence type="ECO:0000313" key="2">
    <source>
        <dbReference type="EMBL" id="GCE04709.1"/>
    </source>
</evidence>
<evidence type="ECO:0000313" key="3">
    <source>
        <dbReference type="Proteomes" id="UP000287224"/>
    </source>
</evidence>
<evidence type="ECO:0000256" key="1">
    <source>
        <dbReference type="SAM" id="Coils"/>
    </source>
</evidence>
<dbReference type="AlphaFoldDB" id="A0A401ZCY4"/>
<reference evidence="3" key="1">
    <citation type="submission" date="2018-12" db="EMBL/GenBank/DDBJ databases">
        <title>Tengunoibacter tsumagoiensis gen. nov., sp. nov., Dictyobacter kobayashii sp. nov., D. alpinus sp. nov., and D. joshuensis sp. nov. and description of Dictyobacteraceae fam. nov. within the order Ktedonobacterales isolated from Tengu-no-mugimeshi.</title>
        <authorList>
            <person name="Wang C.M."/>
            <person name="Zheng Y."/>
            <person name="Sakai Y."/>
            <person name="Toyoda A."/>
            <person name="Minakuchi Y."/>
            <person name="Abe K."/>
            <person name="Yokota A."/>
            <person name="Yabe S."/>
        </authorList>
    </citation>
    <scope>NUCLEOTIDE SEQUENCE [LARGE SCALE GENOMIC DNA]</scope>
    <source>
        <strain evidence="3">S-27</strain>
    </source>
</reference>
<dbReference type="Proteomes" id="UP000287224">
    <property type="component" value="Unassembled WGS sequence"/>
</dbReference>
<accession>A0A401ZCY4</accession>
<comment type="caution">
    <text evidence="2">The sequence shown here is derived from an EMBL/GenBank/DDBJ whole genome shotgun (WGS) entry which is preliminary data.</text>
</comment>
<name>A0A401ZCY4_9CHLR</name>
<gene>
    <name evidence="2" type="ORF">KDAU_20380</name>
</gene>
<keyword evidence="3" id="KW-1185">Reference proteome</keyword>
<dbReference type="EMBL" id="BIFQ01000001">
    <property type="protein sequence ID" value="GCE04709.1"/>
    <property type="molecule type" value="Genomic_DNA"/>
</dbReference>
<protein>
    <submittedName>
        <fullName evidence="2">Uncharacterized protein</fullName>
    </submittedName>
</protein>
<feature type="coiled-coil region" evidence="1">
    <location>
        <begin position="71"/>
        <end position="101"/>
    </location>
</feature>
<sequence>MARKRKPPTTTDEKTLEQEKAPVVTPEIEDGYDGIVKRLVCSTCHQTFYVTDADHKVLNPQACHDCSTKIFQDYQQKLKEQEILKADLEEAEKWKKILEERERSMYTADEWWVKTHVEEKMDKKSWNYGYKMLYCEECPCEKGRYWRVRIYKSDERSRTSTRIHLLLWKWDEHVIMYLPLWKDNYPYDPQAWKKSLDERFPELLETDPDFFKEDG</sequence>
<keyword evidence="1" id="KW-0175">Coiled coil</keyword>